<dbReference type="Proteomes" id="UP000196355">
    <property type="component" value="Unassembled WGS sequence"/>
</dbReference>
<proteinExistence type="predicted"/>
<dbReference type="AlphaFoldDB" id="A0A202CDJ5"/>
<keyword evidence="1" id="KW-0732">Signal</keyword>
<organism evidence="2 3">
    <name type="scientific">Chryseobacterium mucoviscidosis</name>
    <dbReference type="NCBI Taxonomy" id="1945581"/>
    <lineage>
        <taxon>Bacteria</taxon>
        <taxon>Pseudomonadati</taxon>
        <taxon>Bacteroidota</taxon>
        <taxon>Flavobacteriia</taxon>
        <taxon>Flavobacteriales</taxon>
        <taxon>Weeksellaceae</taxon>
        <taxon>Chryseobacterium group</taxon>
        <taxon>Chryseobacterium</taxon>
    </lineage>
</organism>
<accession>A0A202CDJ5</accession>
<evidence type="ECO:0000256" key="1">
    <source>
        <dbReference type="SAM" id="SignalP"/>
    </source>
</evidence>
<comment type="caution">
    <text evidence="2">The sequence shown here is derived from an EMBL/GenBank/DDBJ whole genome shotgun (WGS) entry which is preliminary data.</text>
</comment>
<sequence>MRNFILLLTVFCTSVAFAQSAKNIEIIAPDNQKTIVTSAELLKYPQHTIDSIQITNHLKEYKSTLKNIKGVLLKDVLSKISFKEKSPKVLSEYYITCIAEDGYKVVFSWNEIFNTAVGDTVLLIPETESRLKDGISTLSPNDFATGRRYVKMLKTIQLKKVNE</sequence>
<reference evidence="3" key="1">
    <citation type="submission" date="2017-02" db="EMBL/GenBank/DDBJ databases">
        <authorList>
            <person name="Tetz G."/>
            <person name="Tetz V."/>
        </authorList>
    </citation>
    <scope>NUCLEOTIDE SEQUENCE [LARGE SCALE GENOMIC DNA]</scope>
    <source>
        <strain evidence="3">VT16-26</strain>
    </source>
</reference>
<dbReference type="RefSeq" id="WP_228422996.1">
    <property type="nucleotide sequence ID" value="NZ_MVAG01000057.1"/>
</dbReference>
<evidence type="ECO:0008006" key="4">
    <source>
        <dbReference type="Google" id="ProtNLM"/>
    </source>
</evidence>
<dbReference type="EMBL" id="MVAG01000057">
    <property type="protein sequence ID" value="OVE61674.1"/>
    <property type="molecule type" value="Genomic_DNA"/>
</dbReference>
<name>A0A202CDJ5_9FLAO</name>
<feature type="chain" id="PRO_5012419610" description="Molybdopterin-binding protein" evidence="1">
    <location>
        <begin position="19"/>
        <end position="163"/>
    </location>
</feature>
<evidence type="ECO:0000313" key="2">
    <source>
        <dbReference type="EMBL" id="OVE61674.1"/>
    </source>
</evidence>
<evidence type="ECO:0000313" key="3">
    <source>
        <dbReference type="Proteomes" id="UP000196355"/>
    </source>
</evidence>
<protein>
    <recommendedName>
        <fullName evidence="4">Molybdopterin-binding protein</fullName>
    </recommendedName>
</protein>
<gene>
    <name evidence="2" type="ORF">B0E34_01485</name>
</gene>
<keyword evidence="3" id="KW-1185">Reference proteome</keyword>
<feature type="signal peptide" evidence="1">
    <location>
        <begin position="1"/>
        <end position="18"/>
    </location>
</feature>